<dbReference type="Proteomes" id="UP000027361">
    <property type="component" value="Unassembled WGS sequence"/>
</dbReference>
<comment type="similarity">
    <text evidence="1 7">Belongs to the peptidase S10 family.</text>
</comment>
<feature type="chain" id="PRO_5006512120" description="Carboxypeptidase" evidence="7">
    <location>
        <begin position="20"/>
        <end position="568"/>
    </location>
</feature>
<accession>A0A066VL87</accession>
<dbReference type="InterPro" id="IPR029058">
    <property type="entry name" value="AB_hydrolase_fold"/>
</dbReference>
<dbReference type="GO" id="GO:0006508">
    <property type="term" value="P:proteolysis"/>
    <property type="evidence" value="ECO:0007669"/>
    <property type="project" value="UniProtKB-KW"/>
</dbReference>
<keyword evidence="3 7" id="KW-0645">Protease</keyword>
<evidence type="ECO:0000256" key="4">
    <source>
        <dbReference type="ARBA" id="ARBA00022729"/>
    </source>
</evidence>
<evidence type="ECO:0000256" key="3">
    <source>
        <dbReference type="ARBA" id="ARBA00022670"/>
    </source>
</evidence>
<proteinExistence type="inferred from homology"/>
<dbReference type="InParanoid" id="A0A066VL87"/>
<evidence type="ECO:0000256" key="2">
    <source>
        <dbReference type="ARBA" id="ARBA00022645"/>
    </source>
</evidence>
<name>A0A066VL87_TILAU</name>
<dbReference type="GO" id="GO:0000324">
    <property type="term" value="C:fungal-type vacuole"/>
    <property type="evidence" value="ECO:0007669"/>
    <property type="project" value="TreeGrafter"/>
</dbReference>
<feature type="signal peptide" evidence="7">
    <location>
        <begin position="1"/>
        <end position="19"/>
    </location>
</feature>
<evidence type="ECO:0000256" key="7">
    <source>
        <dbReference type="RuleBase" id="RU361156"/>
    </source>
</evidence>
<keyword evidence="9" id="KW-1185">Reference proteome</keyword>
<dbReference type="InterPro" id="IPR001563">
    <property type="entry name" value="Peptidase_S10"/>
</dbReference>
<evidence type="ECO:0000256" key="1">
    <source>
        <dbReference type="ARBA" id="ARBA00009431"/>
    </source>
</evidence>
<dbReference type="InterPro" id="IPR018202">
    <property type="entry name" value="Ser_caboxypep_ser_AS"/>
</dbReference>
<dbReference type="PANTHER" id="PTHR11802">
    <property type="entry name" value="SERINE PROTEASE FAMILY S10 SERINE CARBOXYPEPTIDASE"/>
    <property type="match status" value="1"/>
</dbReference>
<dbReference type="GeneID" id="25266606"/>
<dbReference type="PRINTS" id="PR00724">
    <property type="entry name" value="CRBOXYPTASEC"/>
</dbReference>
<comment type="caution">
    <text evidence="8">The sequence shown here is derived from an EMBL/GenBank/DDBJ whole genome shotgun (WGS) entry which is preliminary data.</text>
</comment>
<dbReference type="OrthoDB" id="443318at2759"/>
<evidence type="ECO:0000256" key="5">
    <source>
        <dbReference type="ARBA" id="ARBA00022801"/>
    </source>
</evidence>
<dbReference type="EC" id="3.4.16.-" evidence="7"/>
<keyword evidence="5 7" id="KW-0378">Hydrolase</keyword>
<dbReference type="Gene3D" id="1.10.287.410">
    <property type="match status" value="1"/>
</dbReference>
<dbReference type="OMA" id="TSCDDTV"/>
<dbReference type="PROSITE" id="PS00131">
    <property type="entry name" value="CARBOXYPEPT_SER_SER"/>
    <property type="match status" value="1"/>
</dbReference>
<dbReference type="Gene3D" id="3.40.50.1820">
    <property type="entry name" value="alpha/beta hydrolase"/>
    <property type="match status" value="1"/>
</dbReference>
<organism evidence="8 9">
    <name type="scientific">Tilletiaria anomala (strain ATCC 24038 / CBS 436.72 / UBC 951)</name>
    <dbReference type="NCBI Taxonomy" id="1037660"/>
    <lineage>
        <taxon>Eukaryota</taxon>
        <taxon>Fungi</taxon>
        <taxon>Dikarya</taxon>
        <taxon>Basidiomycota</taxon>
        <taxon>Ustilaginomycotina</taxon>
        <taxon>Exobasidiomycetes</taxon>
        <taxon>Georgefischeriales</taxon>
        <taxon>Tilletiariaceae</taxon>
        <taxon>Tilletiaria</taxon>
    </lineage>
</organism>
<sequence>MRLFTSVALLGALLGGVQATQIPFLPKEIAPSPVSDDATFTTLQHPALPAHTLRITEVDPDLCERKARSFSGYMDVDVDRLREHYERHDLYSTSISETHLDLDFDAKHVPGTIEHFYFWAFDSRNDPNNDPHVLWLNGGPGCSSFTGLLMELGPCNAADFTKKNYSGTEWNPFSFNSNATMIFLDQPTGVGFSYVSWADPKRKGSPPGRVYSTPAAARDASAFLQLLNLHAPDIFPSDSNADIFKKSERRIKEFHIAGESYAGRYIPLIAAQLLRDNEEAARHPERGLEPVPLRSLLIGNGITSPKAQYPAYVTWSCTNVSGAGPFLDKKTCDDMYDQLPACSRLTEKCANSDPSGTGPYDNLACTTAATFCEEALSSKWDLTNTSIYDYEHKSNYDEEGWVAHLLNLKSTKEALGVDKRGPGDAHDGVFIGCSDAVGERFATTGDGARDSTWAVKEVLNQGIRVLAYSGGRDFICNWVGNEEWTSNLDWVGGEEFRKRELEPWHEVAPAGSMASKGRLAGHFRNYANLTFAIVDASGHFVPHDQPVAALTMVNRWLHSPANGRLSEA</sequence>
<dbReference type="Pfam" id="PF00450">
    <property type="entry name" value="Peptidase_S10"/>
    <property type="match status" value="1"/>
</dbReference>
<keyword evidence="4 7" id="KW-0732">Signal</keyword>
<evidence type="ECO:0000313" key="8">
    <source>
        <dbReference type="EMBL" id="KDN42497.1"/>
    </source>
</evidence>
<keyword evidence="2 7" id="KW-0121">Carboxypeptidase</keyword>
<gene>
    <name evidence="8" type="ORF">K437DRAFT_275136</name>
</gene>
<dbReference type="PANTHER" id="PTHR11802:SF113">
    <property type="entry name" value="SERINE CARBOXYPEPTIDASE CTSA-4.1"/>
    <property type="match status" value="1"/>
</dbReference>
<reference evidence="8 9" key="1">
    <citation type="submission" date="2014-05" db="EMBL/GenBank/DDBJ databases">
        <title>Draft genome sequence of a rare smut relative, Tilletiaria anomala UBC 951.</title>
        <authorList>
            <consortium name="DOE Joint Genome Institute"/>
            <person name="Toome M."/>
            <person name="Kuo A."/>
            <person name="Henrissat B."/>
            <person name="Lipzen A."/>
            <person name="Tritt A."/>
            <person name="Yoshinaga Y."/>
            <person name="Zane M."/>
            <person name="Barry K."/>
            <person name="Grigoriev I.V."/>
            <person name="Spatafora J.W."/>
            <person name="Aimea M.C."/>
        </authorList>
    </citation>
    <scope>NUCLEOTIDE SEQUENCE [LARGE SCALE GENOMIC DNA]</scope>
    <source>
        <strain evidence="8 9">UBC 951</strain>
    </source>
</reference>
<dbReference type="HOGENOM" id="CLU_008523_10_4_1"/>
<evidence type="ECO:0000313" key="9">
    <source>
        <dbReference type="Proteomes" id="UP000027361"/>
    </source>
</evidence>
<dbReference type="AlphaFoldDB" id="A0A066VL87"/>
<dbReference type="RefSeq" id="XP_013242066.1">
    <property type="nucleotide sequence ID" value="XM_013386612.1"/>
</dbReference>
<keyword evidence="6" id="KW-0325">Glycoprotein</keyword>
<dbReference type="SUPFAM" id="SSF53474">
    <property type="entry name" value="alpha/beta-Hydrolases"/>
    <property type="match status" value="1"/>
</dbReference>
<dbReference type="EMBL" id="JMSN01000069">
    <property type="protein sequence ID" value="KDN42497.1"/>
    <property type="molecule type" value="Genomic_DNA"/>
</dbReference>
<dbReference type="GO" id="GO:0004185">
    <property type="term" value="F:serine-type carboxypeptidase activity"/>
    <property type="evidence" value="ECO:0007669"/>
    <property type="project" value="UniProtKB-UniRule"/>
</dbReference>
<evidence type="ECO:0000256" key="6">
    <source>
        <dbReference type="ARBA" id="ARBA00023180"/>
    </source>
</evidence>
<protein>
    <recommendedName>
        <fullName evidence="7">Carboxypeptidase</fullName>
        <ecNumber evidence="7">3.4.16.-</ecNumber>
    </recommendedName>
</protein>
<dbReference type="STRING" id="1037660.A0A066VL87"/>